<dbReference type="InterPro" id="IPR004089">
    <property type="entry name" value="MCPsignal_dom"/>
</dbReference>
<evidence type="ECO:0000259" key="10">
    <source>
        <dbReference type="PROSITE" id="PS50192"/>
    </source>
</evidence>
<dbReference type="Gene3D" id="1.10.287.950">
    <property type="entry name" value="Methyl-accepting chemotaxis protein"/>
    <property type="match status" value="1"/>
</dbReference>
<evidence type="ECO:0000259" key="9">
    <source>
        <dbReference type="PROSITE" id="PS50112"/>
    </source>
</evidence>
<keyword evidence="7" id="KW-1133">Transmembrane helix</keyword>
<dbReference type="InterPro" id="IPR004090">
    <property type="entry name" value="Chemotax_Me-accpt_rcpt"/>
</dbReference>
<dbReference type="EMBL" id="CP011925">
    <property type="protein sequence ID" value="ATD09972.1"/>
    <property type="molecule type" value="Genomic_DNA"/>
</dbReference>
<dbReference type="PANTHER" id="PTHR32089">
    <property type="entry name" value="METHYL-ACCEPTING CHEMOTAXIS PROTEIN MCPB"/>
    <property type="match status" value="1"/>
</dbReference>
<dbReference type="SUPFAM" id="SSF55785">
    <property type="entry name" value="PYP-like sensor domain (PAS domain)"/>
    <property type="match status" value="1"/>
</dbReference>
<dbReference type="PROSITE" id="PS50192">
    <property type="entry name" value="T_SNARE"/>
    <property type="match status" value="1"/>
</dbReference>
<dbReference type="CDD" id="cd11386">
    <property type="entry name" value="MCP_signal"/>
    <property type="match status" value="1"/>
</dbReference>
<comment type="similarity">
    <text evidence="4">Belongs to the methyl-accepting chemotaxis (MCP) protein family.</text>
</comment>
<keyword evidence="11" id="KW-0675">Receptor</keyword>
<evidence type="ECO:0000256" key="4">
    <source>
        <dbReference type="ARBA" id="ARBA00029447"/>
    </source>
</evidence>
<gene>
    <name evidence="11" type="primary">aer</name>
    <name evidence="11" type="ORF">PPIS_b0914</name>
</gene>
<feature type="domain" description="T-SNARE coiled-coil homology" evidence="10">
    <location>
        <begin position="428"/>
        <end position="490"/>
    </location>
</feature>
<keyword evidence="6" id="KW-0175">Coiled coil</keyword>
<evidence type="ECO:0000256" key="3">
    <source>
        <dbReference type="ARBA" id="ARBA00023224"/>
    </source>
</evidence>
<evidence type="ECO:0000256" key="2">
    <source>
        <dbReference type="ARBA" id="ARBA00022519"/>
    </source>
</evidence>
<dbReference type="Pfam" id="PF00015">
    <property type="entry name" value="MCPsignal"/>
    <property type="match status" value="1"/>
</dbReference>
<keyword evidence="2" id="KW-0997">Cell inner membrane</keyword>
<organism evidence="11 12">
    <name type="scientific">Pseudoalteromonas piscicida</name>
    <dbReference type="NCBI Taxonomy" id="43662"/>
    <lineage>
        <taxon>Bacteria</taxon>
        <taxon>Pseudomonadati</taxon>
        <taxon>Pseudomonadota</taxon>
        <taxon>Gammaproteobacteria</taxon>
        <taxon>Alteromonadales</taxon>
        <taxon>Pseudoalteromonadaceae</taxon>
        <taxon>Pseudoalteromonas</taxon>
    </lineage>
</organism>
<evidence type="ECO:0000256" key="5">
    <source>
        <dbReference type="PROSITE-ProRule" id="PRU00284"/>
    </source>
</evidence>
<dbReference type="InterPro" id="IPR000727">
    <property type="entry name" value="T_SNARE_dom"/>
</dbReference>
<protein>
    <submittedName>
        <fullName evidence="11">Aerotaxis receptor</fullName>
    </submittedName>
</protein>
<dbReference type="PRINTS" id="PR00260">
    <property type="entry name" value="CHEMTRNSDUCR"/>
</dbReference>
<keyword evidence="7" id="KW-0472">Membrane</keyword>
<keyword evidence="7" id="KW-0812">Transmembrane</keyword>
<keyword evidence="2" id="KW-1003">Cell membrane</keyword>
<dbReference type="InterPro" id="IPR013655">
    <property type="entry name" value="PAS_fold_3"/>
</dbReference>
<dbReference type="Proteomes" id="UP000016521">
    <property type="component" value="Chromosome II"/>
</dbReference>
<dbReference type="NCBIfam" id="TIGR00229">
    <property type="entry name" value="sensory_box"/>
    <property type="match status" value="1"/>
</dbReference>
<dbReference type="Gene3D" id="3.30.450.20">
    <property type="entry name" value="PAS domain"/>
    <property type="match status" value="1"/>
</dbReference>
<evidence type="ECO:0000259" key="8">
    <source>
        <dbReference type="PROSITE" id="PS50111"/>
    </source>
</evidence>
<dbReference type="PANTHER" id="PTHR32089:SF112">
    <property type="entry name" value="LYSOZYME-LIKE PROTEIN-RELATED"/>
    <property type="match status" value="1"/>
</dbReference>
<keyword evidence="12" id="KW-1185">Reference proteome</keyword>
<evidence type="ECO:0000313" key="11">
    <source>
        <dbReference type="EMBL" id="ATD09972.1"/>
    </source>
</evidence>
<dbReference type="SMART" id="SM00283">
    <property type="entry name" value="MA"/>
    <property type="match status" value="1"/>
</dbReference>
<comment type="subcellular location">
    <subcellularLocation>
        <location evidence="1">Cell inner membrane</location>
        <topology evidence="1">Multi-pass membrane protein</topology>
    </subcellularLocation>
</comment>
<dbReference type="InterPro" id="IPR000014">
    <property type="entry name" value="PAS"/>
</dbReference>
<sequence length="514" mass="56974">MSKIMGREIKLGKHSVLLSTTDLDSRITYANQSFCDIAGFSIEEMLGQPHNLVRNQDMPKAAFRNMWSTIQNGQSWMGPVKNLTKNGDYYWVNAFVTPIKDERGNIVEYQSVRTCPSSEVIKRAENAYRTLDSQQKTSRYDSTRLSFMLLLFVAITLPLAPLLNNHWFTLLPLTLLCITIALTARFRSKYKALLTQAKTIFDNDLMSVIYGQSRDRVADITLALEMQKAKISAVVGRVNDVSVRVSENAKLTTQSGQFVAELLKQQTSEAKEMVVCMDEFSQTIDELSENVNHAADAANNSEHQAGLGKAAVKDVIDSIHYLDEHLMEVNNAVNRLVSGNDRIQNILSVINSIADQTNLLALNAAIEAARAGDHGRGFSVVADEVRTLAQRTQTSTEEITQLLKELNDISSSAVDSVQKSNSLSNQSVDLAKNNGSSLDTIQSHVMHLADLNRSVAAAIEQQSCVVKQISINVDSVTTLAERGTEHGEKSFTLSQELLCQIEQQTRLIQQFSQT</sequence>
<accession>A0ABM6NMU7</accession>
<feature type="transmembrane region" description="Helical" evidence="7">
    <location>
        <begin position="169"/>
        <end position="186"/>
    </location>
</feature>
<dbReference type="RefSeq" id="WP_248694173.1">
    <property type="nucleotide sequence ID" value="NZ_CP011925.1"/>
</dbReference>
<dbReference type="InterPro" id="IPR035965">
    <property type="entry name" value="PAS-like_dom_sf"/>
</dbReference>
<name>A0ABM6NMU7_PSEO7</name>
<dbReference type="Pfam" id="PF08447">
    <property type="entry name" value="PAS_3"/>
    <property type="match status" value="1"/>
</dbReference>
<feature type="transmembrane region" description="Helical" evidence="7">
    <location>
        <begin position="145"/>
        <end position="163"/>
    </location>
</feature>
<proteinExistence type="inferred from homology"/>
<feature type="domain" description="Methyl-accepting transducer" evidence="8">
    <location>
        <begin position="241"/>
        <end position="477"/>
    </location>
</feature>
<reference evidence="11 12" key="1">
    <citation type="submission" date="2015-06" db="EMBL/GenBank/DDBJ databases">
        <authorList>
            <person name="Xie B.-B."/>
            <person name="Rong J.-C."/>
            <person name="Qin Q.-L."/>
            <person name="Zhang Y.-Z."/>
        </authorList>
    </citation>
    <scope>NUCLEOTIDE SEQUENCE [LARGE SCALE GENOMIC DNA]</scope>
    <source>
        <strain evidence="11 12">JCM 20779</strain>
    </source>
</reference>
<feature type="coiled-coil region" evidence="6">
    <location>
        <begin position="277"/>
        <end position="304"/>
    </location>
</feature>
<keyword evidence="3 5" id="KW-0807">Transducer</keyword>
<dbReference type="PROSITE" id="PS50111">
    <property type="entry name" value="CHEMOTAXIS_TRANSDUC_2"/>
    <property type="match status" value="1"/>
</dbReference>
<dbReference type="CDD" id="cd00130">
    <property type="entry name" value="PAS"/>
    <property type="match status" value="1"/>
</dbReference>
<dbReference type="PROSITE" id="PS50112">
    <property type="entry name" value="PAS"/>
    <property type="match status" value="1"/>
</dbReference>
<evidence type="ECO:0000313" key="12">
    <source>
        <dbReference type="Proteomes" id="UP000016521"/>
    </source>
</evidence>
<evidence type="ECO:0000256" key="6">
    <source>
        <dbReference type="SAM" id="Coils"/>
    </source>
</evidence>
<dbReference type="SUPFAM" id="SSF58104">
    <property type="entry name" value="Methyl-accepting chemotaxis protein (MCP) signaling domain"/>
    <property type="match status" value="1"/>
</dbReference>
<feature type="domain" description="PAS" evidence="9">
    <location>
        <begin position="22"/>
        <end position="73"/>
    </location>
</feature>
<evidence type="ECO:0000256" key="1">
    <source>
        <dbReference type="ARBA" id="ARBA00004429"/>
    </source>
</evidence>
<evidence type="ECO:0000256" key="7">
    <source>
        <dbReference type="SAM" id="Phobius"/>
    </source>
</evidence>